<reference evidence="1" key="1">
    <citation type="submission" date="2018-01" db="EMBL/GenBank/DDBJ databases">
        <title>An insight into the sialome of Amazonian anophelines.</title>
        <authorList>
            <person name="Ribeiro J.M."/>
            <person name="Scarpassa V."/>
            <person name="Calvo E."/>
        </authorList>
    </citation>
    <scope>NUCLEOTIDE SEQUENCE</scope>
    <source>
        <tissue evidence="1">Salivary glands</tissue>
    </source>
</reference>
<protein>
    <submittedName>
        <fullName evidence="1">Putative secreted protein</fullName>
    </submittedName>
</protein>
<sequence>MVILFSLLVDFSSAVTLRIPLASMSKVTSIWGTPRGAGGMPLSSNLPSRLLSFVMARSPSNTWISTPGWLSE</sequence>
<dbReference type="AlphaFoldDB" id="A0A2M4B0N0"/>
<organism evidence="1">
    <name type="scientific">Anopheles triannulatus</name>
    <dbReference type="NCBI Taxonomy" id="58253"/>
    <lineage>
        <taxon>Eukaryota</taxon>
        <taxon>Metazoa</taxon>
        <taxon>Ecdysozoa</taxon>
        <taxon>Arthropoda</taxon>
        <taxon>Hexapoda</taxon>
        <taxon>Insecta</taxon>
        <taxon>Pterygota</taxon>
        <taxon>Neoptera</taxon>
        <taxon>Endopterygota</taxon>
        <taxon>Diptera</taxon>
        <taxon>Nematocera</taxon>
        <taxon>Culicoidea</taxon>
        <taxon>Culicidae</taxon>
        <taxon>Anophelinae</taxon>
        <taxon>Anopheles</taxon>
    </lineage>
</organism>
<accession>A0A2M4B0N0</accession>
<dbReference type="EMBL" id="GGFK01013201">
    <property type="protein sequence ID" value="MBW46522.1"/>
    <property type="molecule type" value="Transcribed_RNA"/>
</dbReference>
<proteinExistence type="predicted"/>
<evidence type="ECO:0000313" key="1">
    <source>
        <dbReference type="EMBL" id="MBW46522.1"/>
    </source>
</evidence>
<name>A0A2M4B0N0_9DIPT</name>